<dbReference type="AlphaFoldDB" id="A0A0A9AC06"/>
<reference evidence="1" key="1">
    <citation type="submission" date="2014-09" db="EMBL/GenBank/DDBJ databases">
        <authorList>
            <person name="Magalhaes I.L.F."/>
            <person name="Oliveira U."/>
            <person name="Santos F.R."/>
            <person name="Vidigal T.H.D.A."/>
            <person name="Brescovit A.D."/>
            <person name="Santos A.J."/>
        </authorList>
    </citation>
    <scope>NUCLEOTIDE SEQUENCE</scope>
    <source>
        <tissue evidence="1">Shoot tissue taken approximately 20 cm above the soil surface</tissue>
    </source>
</reference>
<accession>A0A0A9AC06</accession>
<reference evidence="1" key="2">
    <citation type="journal article" date="2015" name="Data Brief">
        <title>Shoot transcriptome of the giant reed, Arundo donax.</title>
        <authorList>
            <person name="Barrero R.A."/>
            <person name="Guerrero F.D."/>
            <person name="Moolhuijzen P."/>
            <person name="Goolsby J.A."/>
            <person name="Tidwell J."/>
            <person name="Bellgard S.E."/>
            <person name="Bellgard M.I."/>
        </authorList>
    </citation>
    <scope>NUCLEOTIDE SEQUENCE</scope>
    <source>
        <tissue evidence="1">Shoot tissue taken approximately 20 cm above the soil surface</tissue>
    </source>
</reference>
<evidence type="ECO:0000313" key="1">
    <source>
        <dbReference type="EMBL" id="JAD48606.1"/>
    </source>
</evidence>
<protein>
    <submittedName>
        <fullName evidence="1">Uncharacterized protein</fullName>
    </submittedName>
</protein>
<sequence>MPRPGNQCNNTRGSRCHHISNYGSGTQVHIWNPMMQDTPGQARKQIAVYTCNKKSWHFLFA</sequence>
<proteinExistence type="predicted"/>
<organism evidence="1">
    <name type="scientific">Arundo donax</name>
    <name type="common">Giant reed</name>
    <name type="synonym">Donax arundinaceus</name>
    <dbReference type="NCBI Taxonomy" id="35708"/>
    <lineage>
        <taxon>Eukaryota</taxon>
        <taxon>Viridiplantae</taxon>
        <taxon>Streptophyta</taxon>
        <taxon>Embryophyta</taxon>
        <taxon>Tracheophyta</taxon>
        <taxon>Spermatophyta</taxon>
        <taxon>Magnoliopsida</taxon>
        <taxon>Liliopsida</taxon>
        <taxon>Poales</taxon>
        <taxon>Poaceae</taxon>
        <taxon>PACMAD clade</taxon>
        <taxon>Arundinoideae</taxon>
        <taxon>Arundineae</taxon>
        <taxon>Arundo</taxon>
    </lineage>
</organism>
<dbReference type="EMBL" id="GBRH01249289">
    <property type="protein sequence ID" value="JAD48606.1"/>
    <property type="molecule type" value="Transcribed_RNA"/>
</dbReference>
<name>A0A0A9AC06_ARUDO</name>